<feature type="compositionally biased region" description="Low complexity" evidence="1">
    <location>
        <begin position="75"/>
        <end position="116"/>
    </location>
</feature>
<keyword evidence="2" id="KW-1133">Transmembrane helix</keyword>
<dbReference type="PANTHER" id="PTHR24094">
    <property type="entry name" value="SECRETED PROTEIN"/>
    <property type="match status" value="1"/>
</dbReference>
<protein>
    <submittedName>
        <fullName evidence="4">DUF1524 domain-containing protein</fullName>
    </submittedName>
</protein>
<dbReference type="InterPro" id="IPR011089">
    <property type="entry name" value="GmrSD_C"/>
</dbReference>
<proteinExistence type="predicted"/>
<dbReference type="EMBL" id="CP121252">
    <property type="protein sequence ID" value="WFP16310.1"/>
    <property type="molecule type" value="Genomic_DNA"/>
</dbReference>
<feature type="domain" description="Excalibur calcium-binding" evidence="3">
    <location>
        <begin position="377"/>
        <end position="413"/>
    </location>
</feature>
<evidence type="ECO:0000256" key="1">
    <source>
        <dbReference type="SAM" id="MobiDB-lite"/>
    </source>
</evidence>
<name>A0ABY8H593_9MICC</name>
<feature type="region of interest" description="Disordered" evidence="1">
    <location>
        <begin position="342"/>
        <end position="376"/>
    </location>
</feature>
<sequence length="413" mass="43083">MVANQGVAGIALTAVVFAVFLGISALYALVLRRPSWMGLRRPQTTGKALGASVVMFLAATVAFGATLPDTDDETTASGSAVSASPSATQASPTESVEPSETSASSPSPTEASEAPTLSEEPAPSLSETGASPSTSAEPSQGTALAQLETIEIKGRAPRTGYDRDLFGRGWKDPDRNGCDARNDMLNRDLTEVVHRPGTQGCVVASGVLHDPFTGTRIDFVRGNDTSVLVQIDHVVALSDAWQKGAQQLSPEQREVFANDPLNLLAVDGPTNMAKSDSDAATWLPPNKAFRCEYVALQTAVKAKHHLWMTQAEHDAIHRILTTSCPDQPVPSDEGGVAVPAAATSATQAPVQTGAPAPARPVPAASRDEQPAPAADVYYQNCSEVRAAGADPIYPGDPGWQTKFDGDGDGVGCE</sequence>
<evidence type="ECO:0000256" key="2">
    <source>
        <dbReference type="SAM" id="Phobius"/>
    </source>
</evidence>
<evidence type="ECO:0000313" key="5">
    <source>
        <dbReference type="Proteomes" id="UP001219037"/>
    </source>
</evidence>
<gene>
    <name evidence="4" type="ORF">P8192_13145</name>
</gene>
<dbReference type="SMART" id="SM00894">
    <property type="entry name" value="Excalibur"/>
    <property type="match status" value="1"/>
</dbReference>
<feature type="compositionally biased region" description="Polar residues" evidence="1">
    <location>
        <begin position="125"/>
        <end position="142"/>
    </location>
</feature>
<reference evidence="4 5" key="1">
    <citation type="submission" date="2023-04" db="EMBL/GenBank/DDBJ databases">
        <title>Funneling lignin-derived compounds into biodiesel using alkali-halophilic Citricoccus sp. P2.</title>
        <authorList>
            <person name="Luo C.-B."/>
        </authorList>
    </citation>
    <scope>NUCLEOTIDE SEQUENCE [LARGE SCALE GENOMIC DNA]</scope>
    <source>
        <strain evidence="4 5">P2</strain>
    </source>
</reference>
<dbReference type="PANTHER" id="PTHR24094:SF15">
    <property type="entry name" value="AMP-DEPENDENT SYNTHETASE_LIGASE DOMAIN-CONTAINING PROTEIN-RELATED"/>
    <property type="match status" value="1"/>
</dbReference>
<keyword evidence="2" id="KW-0472">Membrane</keyword>
<evidence type="ECO:0000313" key="4">
    <source>
        <dbReference type="EMBL" id="WFP16310.1"/>
    </source>
</evidence>
<feature type="compositionally biased region" description="Low complexity" evidence="1">
    <location>
        <begin position="342"/>
        <end position="364"/>
    </location>
</feature>
<keyword evidence="5" id="KW-1185">Reference proteome</keyword>
<feature type="region of interest" description="Disordered" evidence="1">
    <location>
        <begin position="388"/>
        <end position="413"/>
    </location>
</feature>
<accession>A0ABY8H593</accession>
<organism evidence="4 5">
    <name type="scientific">Citricoccus muralis</name>
    <dbReference type="NCBI Taxonomy" id="169134"/>
    <lineage>
        <taxon>Bacteria</taxon>
        <taxon>Bacillati</taxon>
        <taxon>Actinomycetota</taxon>
        <taxon>Actinomycetes</taxon>
        <taxon>Micrococcales</taxon>
        <taxon>Micrococcaceae</taxon>
        <taxon>Citricoccus</taxon>
    </lineage>
</organism>
<dbReference type="Proteomes" id="UP001219037">
    <property type="component" value="Chromosome"/>
</dbReference>
<feature type="region of interest" description="Disordered" evidence="1">
    <location>
        <begin position="72"/>
        <end position="142"/>
    </location>
</feature>
<dbReference type="Pfam" id="PF05901">
    <property type="entry name" value="Excalibur"/>
    <property type="match status" value="1"/>
</dbReference>
<feature type="transmembrane region" description="Helical" evidence="2">
    <location>
        <begin position="6"/>
        <end position="29"/>
    </location>
</feature>
<dbReference type="Pfam" id="PF07510">
    <property type="entry name" value="GmrSD_C"/>
    <property type="match status" value="1"/>
</dbReference>
<dbReference type="InterPro" id="IPR008613">
    <property type="entry name" value="Excalibur_Ca-bd_domain"/>
</dbReference>
<feature type="transmembrane region" description="Helical" evidence="2">
    <location>
        <begin position="49"/>
        <end position="67"/>
    </location>
</feature>
<dbReference type="RefSeq" id="WP_278157460.1">
    <property type="nucleotide sequence ID" value="NZ_CP121252.1"/>
</dbReference>
<evidence type="ECO:0000259" key="3">
    <source>
        <dbReference type="SMART" id="SM00894"/>
    </source>
</evidence>
<keyword evidence="2" id="KW-0812">Transmembrane</keyword>